<accession>Q7U8J9</accession>
<evidence type="ECO:0000313" key="8">
    <source>
        <dbReference type="EMBL" id="CAE07133.1"/>
    </source>
</evidence>
<dbReference type="AlphaFoldDB" id="Q7U8J9"/>
<dbReference type="GO" id="GO:0008146">
    <property type="term" value="F:sulfotransferase activity"/>
    <property type="evidence" value="ECO:0007669"/>
    <property type="project" value="InterPro"/>
</dbReference>
<dbReference type="KEGG" id="syw:SYNW0618"/>
<evidence type="ECO:0000256" key="5">
    <source>
        <dbReference type="ARBA" id="ARBA00023034"/>
    </source>
</evidence>
<keyword evidence="9" id="KW-1185">Reference proteome</keyword>
<dbReference type="SUPFAM" id="SSF52540">
    <property type="entry name" value="P-loop containing nucleoside triphosphate hydrolases"/>
    <property type="match status" value="1"/>
</dbReference>
<dbReference type="Proteomes" id="UP000001422">
    <property type="component" value="Chromosome"/>
</dbReference>
<keyword evidence="7" id="KW-0325">Glycoprotein</keyword>
<keyword evidence="5" id="KW-0333">Golgi apparatus</keyword>
<keyword evidence="6" id="KW-0472">Membrane</keyword>
<dbReference type="PANTHER" id="PTHR12137:SF54">
    <property type="entry name" value="CARBOHYDRATE SULFOTRANSFERASE"/>
    <property type="match status" value="1"/>
</dbReference>
<evidence type="ECO:0000313" key="9">
    <source>
        <dbReference type="Proteomes" id="UP000001422"/>
    </source>
</evidence>
<dbReference type="EMBL" id="BX569690">
    <property type="protein sequence ID" value="CAE07133.1"/>
    <property type="molecule type" value="Genomic_DNA"/>
</dbReference>
<keyword evidence="4" id="KW-1133">Transmembrane helix</keyword>
<dbReference type="GO" id="GO:0016020">
    <property type="term" value="C:membrane"/>
    <property type="evidence" value="ECO:0007669"/>
    <property type="project" value="InterPro"/>
</dbReference>
<evidence type="ECO:0000256" key="3">
    <source>
        <dbReference type="ARBA" id="ARBA00022692"/>
    </source>
</evidence>
<dbReference type="HOGENOM" id="CLU_094945_2_0_3"/>
<reference evidence="8 9" key="1">
    <citation type="journal article" date="2003" name="Nature">
        <title>The genome of a motile marine Synechococcus.</title>
        <authorList>
            <person name="Palenik B."/>
            <person name="Brahamsha B."/>
            <person name="Larimer F."/>
            <person name="Land M."/>
            <person name="Hauser L."/>
            <person name="Chain P."/>
            <person name="Lamerdin J."/>
            <person name="Regala W."/>
            <person name="Allen E.A."/>
            <person name="McCarren J."/>
            <person name="Paulsen I."/>
            <person name="Dufresne A."/>
            <person name="Partensky F."/>
            <person name="Webb E."/>
            <person name="Waterbury J."/>
        </authorList>
    </citation>
    <scope>NUCLEOTIDE SEQUENCE [LARGE SCALE GENOMIC DNA]</scope>
    <source>
        <strain evidence="8 9">WH8102</strain>
    </source>
</reference>
<evidence type="ECO:0000256" key="7">
    <source>
        <dbReference type="ARBA" id="ARBA00023180"/>
    </source>
</evidence>
<proteinExistence type="predicted"/>
<dbReference type="InterPro" id="IPR005331">
    <property type="entry name" value="Sulfotransferase"/>
</dbReference>
<dbReference type="GO" id="GO:0016051">
    <property type="term" value="P:carbohydrate biosynthetic process"/>
    <property type="evidence" value="ECO:0007669"/>
    <property type="project" value="InterPro"/>
</dbReference>
<protein>
    <recommendedName>
        <fullName evidence="10">Sulfotransferase family protein</fullName>
    </recommendedName>
</protein>
<organism evidence="8 9">
    <name type="scientific">Parasynechococcus marenigrum (strain WH8102)</name>
    <dbReference type="NCBI Taxonomy" id="84588"/>
    <lineage>
        <taxon>Bacteria</taxon>
        <taxon>Bacillati</taxon>
        <taxon>Cyanobacteriota</taxon>
        <taxon>Cyanophyceae</taxon>
        <taxon>Synechococcales</taxon>
        <taxon>Prochlorococcaceae</taxon>
        <taxon>Parasynechococcus</taxon>
        <taxon>Parasynechococcus marenigrum</taxon>
    </lineage>
</organism>
<evidence type="ECO:0008006" key="10">
    <source>
        <dbReference type="Google" id="ProtNLM"/>
    </source>
</evidence>
<evidence type="ECO:0000256" key="4">
    <source>
        <dbReference type="ARBA" id="ARBA00022989"/>
    </source>
</evidence>
<dbReference type="STRING" id="84588.SYNW0618"/>
<evidence type="ECO:0000256" key="6">
    <source>
        <dbReference type="ARBA" id="ARBA00023136"/>
    </source>
</evidence>
<dbReference type="PANTHER" id="PTHR12137">
    <property type="entry name" value="CARBOHYDRATE SULFOTRANSFERASE"/>
    <property type="match status" value="1"/>
</dbReference>
<evidence type="ECO:0000256" key="2">
    <source>
        <dbReference type="ARBA" id="ARBA00022679"/>
    </source>
</evidence>
<dbReference type="Pfam" id="PF03567">
    <property type="entry name" value="Sulfotransfer_2"/>
    <property type="match status" value="1"/>
</dbReference>
<dbReference type="Gene3D" id="3.40.50.300">
    <property type="entry name" value="P-loop containing nucleotide triphosphate hydrolases"/>
    <property type="match status" value="1"/>
</dbReference>
<evidence type="ECO:0000256" key="1">
    <source>
        <dbReference type="ARBA" id="ARBA00004323"/>
    </source>
</evidence>
<keyword evidence="3" id="KW-0812">Transmembrane</keyword>
<keyword evidence="2" id="KW-0808">Transferase</keyword>
<name>Q7U8J9_PARMW</name>
<sequence>MVRKVRLKQNEQTVKGKGFLYIPKHKLVYARIPKCANTSIKTILSELVKTSAAKNPRTARNLEPTNDRFWKLCTTEAMFLKPDRYTAIRKKVFTFTFIREPLQRLFSCYREKILRPSIFPAMQRLGYTKAMTFSEFVELTCELSLDSMDVHTQPQTFLISDSKGRLPDYIGCLENLKTDWERLSELMEQRGIPFSQQLPHLNRSQALQTDQPEPGRLPDRVRHQFELTYGHDIQLYQKLIAAQLP</sequence>
<dbReference type="RefSeq" id="WP_011127485.1">
    <property type="nucleotide sequence ID" value="NC_005070.1"/>
</dbReference>
<gene>
    <name evidence="8" type="ordered locus">SYNW0618</name>
</gene>
<comment type="subcellular location">
    <subcellularLocation>
        <location evidence="1">Golgi apparatus membrane</location>
        <topology evidence="1">Single-pass type II membrane protein</topology>
    </subcellularLocation>
</comment>
<dbReference type="InterPro" id="IPR027417">
    <property type="entry name" value="P-loop_NTPase"/>
</dbReference>
<dbReference type="InterPro" id="IPR018011">
    <property type="entry name" value="Carb_sulfotrans_8-10"/>
</dbReference>